<sequence length="810" mass="93409">MISHRACPCRAPLLAQRSRLVVAPAVGRWTSPRRHQLPAGASQVPLGELAGDMPFFRHHTTNELLRQQQQQQAAENPANDEDYSPGGFGGANNTEVENNHAIRPQERRLPGTNVVMVFPYKTNAMVKFGAASSEEETRGLRPPSEHEKHQMESWQAKRNNVCHALSDSGLVMMLYYSRDRDEIFVRLAADEKHLRQVSEVMRYKLQLKPQYLSAFAEYKSDYPGRRELNYSDRCVVSHIYETHIEKTGLKSDAENHYPQPGAIFRTVDRIRLIDHIVRSSDHHCGSVDVGQLLHDGDLLHYFPLHEQSQLRDMDDHWFTVFVTGRNIDKVRDYFGERIAMYFLFMSHLTKWLVLPSLVGIILWVLDMIIQTPDNFTSIFVCVGMGLWTSSFIHFWRRKANKHALKWGTFYMGKVMETTRPEFYGVSRINPVTARVDRYYPWSQRIWKVLFSYSCLVVSLICLLFMVACLMALRHVFHKSNGMGRLPFQVINALMVEMMNSLFTTLAVWLTERENHRSYSEHSNHLLAKTVVFKFINCYSSLYYIAFFKANDTLFGMQMHCVNDDCMVDLGSQLAIFMIMRLTLQNFIELGAPYAMMMWRSFSEGRAFHTSLFVNPLTVMPDLSSAEKQSKKEDYDVYEDMDEVLILYGYCTLFVVACPWVPFLGLVTLVVECFLDAKKLVLLFRRPFPTPASNNEPWDTAFDVFGMLAMVTNTAVVVFSSHAFDGWSHFHKILLFLAIEHALISCRVLLSVVFPKIPREVRLLAMQQQVMVHRHLNLGGEEDDHETRASAMMATPQPPPHVYDGDEEEDW</sequence>
<evidence type="ECO:0000259" key="9">
    <source>
        <dbReference type="Pfam" id="PF04547"/>
    </source>
</evidence>
<dbReference type="Pfam" id="PF04547">
    <property type="entry name" value="Anoctamin"/>
    <property type="match status" value="1"/>
</dbReference>
<dbReference type="PANTHER" id="PTHR12308">
    <property type="entry name" value="ANOCTAMIN"/>
    <property type="match status" value="1"/>
</dbReference>
<feature type="transmembrane region" description="Helical" evidence="8">
    <location>
        <begin position="530"/>
        <end position="549"/>
    </location>
</feature>
<evidence type="ECO:0008006" key="15">
    <source>
        <dbReference type="Google" id="ProtNLM"/>
    </source>
</evidence>
<keyword evidence="2" id="KW-1003">Cell membrane</keyword>
<evidence type="ECO:0000313" key="14">
    <source>
        <dbReference type="Proteomes" id="UP000654075"/>
    </source>
</evidence>
<feature type="transmembrane region" description="Helical" evidence="8">
    <location>
        <begin position="700"/>
        <end position="720"/>
    </location>
</feature>
<keyword evidence="3 8" id="KW-0812">Transmembrane</keyword>
<dbReference type="InterPro" id="IPR049452">
    <property type="entry name" value="Anoctamin_TM"/>
</dbReference>
<evidence type="ECO:0000256" key="1">
    <source>
        <dbReference type="ARBA" id="ARBA00004651"/>
    </source>
</evidence>
<dbReference type="Proteomes" id="UP000654075">
    <property type="component" value="Unassembled WGS sequence"/>
</dbReference>
<evidence type="ECO:0000313" key="11">
    <source>
        <dbReference type="EMBL" id="CAE8612527.1"/>
    </source>
</evidence>
<dbReference type="OrthoDB" id="18915at2759"/>
<dbReference type="AlphaFoldDB" id="A0A813J3I0"/>
<organism evidence="12 13">
    <name type="scientific">Polarella glacialis</name>
    <name type="common">Dinoflagellate</name>
    <dbReference type="NCBI Taxonomy" id="89957"/>
    <lineage>
        <taxon>Eukaryota</taxon>
        <taxon>Sar</taxon>
        <taxon>Alveolata</taxon>
        <taxon>Dinophyceae</taxon>
        <taxon>Suessiales</taxon>
        <taxon>Suessiaceae</taxon>
        <taxon>Polarella</taxon>
    </lineage>
</organism>
<dbReference type="EMBL" id="CAJNNV010025127">
    <property type="protein sequence ID" value="CAE8612527.1"/>
    <property type="molecule type" value="Genomic_DNA"/>
</dbReference>
<accession>A0A813J3I0</accession>
<keyword evidence="4 8" id="KW-1133">Transmembrane helix</keyword>
<comment type="caution">
    <text evidence="12">The sequence shown here is derived from an EMBL/GenBank/DDBJ whole genome shotgun (WGS) entry which is preliminary data.</text>
</comment>
<dbReference type="Pfam" id="PF16178">
    <property type="entry name" value="Anoct_dimer"/>
    <property type="match status" value="1"/>
</dbReference>
<evidence type="ECO:0000256" key="2">
    <source>
        <dbReference type="ARBA" id="ARBA00022475"/>
    </source>
</evidence>
<name>A0A813J3I0_POLGL</name>
<evidence type="ECO:0000256" key="4">
    <source>
        <dbReference type="ARBA" id="ARBA00022989"/>
    </source>
</evidence>
<dbReference type="InterPro" id="IPR032394">
    <property type="entry name" value="Anoct_dimer"/>
</dbReference>
<evidence type="ECO:0000256" key="5">
    <source>
        <dbReference type="ARBA" id="ARBA00023136"/>
    </source>
</evidence>
<reference evidence="12" key="1">
    <citation type="submission" date="2021-02" db="EMBL/GenBank/DDBJ databases">
        <authorList>
            <person name="Dougan E. K."/>
            <person name="Rhodes N."/>
            <person name="Thang M."/>
            <person name="Chan C."/>
        </authorList>
    </citation>
    <scope>NUCLEOTIDE SEQUENCE</scope>
</reference>
<feature type="transmembrane region" description="Helical" evidence="8">
    <location>
        <begin position="732"/>
        <end position="753"/>
    </location>
</feature>
<dbReference type="PANTHER" id="PTHR12308:SF73">
    <property type="entry name" value="ANOCTAMIN"/>
    <property type="match status" value="1"/>
</dbReference>
<evidence type="ECO:0000259" key="10">
    <source>
        <dbReference type="Pfam" id="PF16178"/>
    </source>
</evidence>
<comment type="subcellular location">
    <subcellularLocation>
        <location evidence="1">Cell membrane</location>
        <topology evidence="1">Multi-pass membrane protein</topology>
    </subcellularLocation>
</comment>
<keyword evidence="5 8" id="KW-0472">Membrane</keyword>
<feature type="domain" description="Anoctamin dimerisation" evidence="10">
    <location>
        <begin position="137"/>
        <end position="309"/>
    </location>
</feature>
<evidence type="ECO:0000313" key="13">
    <source>
        <dbReference type="Proteomes" id="UP000626109"/>
    </source>
</evidence>
<evidence type="ECO:0000256" key="6">
    <source>
        <dbReference type="ARBA" id="ARBA00023180"/>
    </source>
</evidence>
<keyword evidence="6" id="KW-0325">Glycoprotein</keyword>
<evidence type="ECO:0000256" key="7">
    <source>
        <dbReference type="SAM" id="MobiDB-lite"/>
    </source>
</evidence>
<dbReference type="Proteomes" id="UP000626109">
    <property type="component" value="Unassembled WGS sequence"/>
</dbReference>
<proteinExistence type="predicted"/>
<evidence type="ECO:0000256" key="3">
    <source>
        <dbReference type="ARBA" id="ARBA00022692"/>
    </source>
</evidence>
<dbReference type="GO" id="GO:0005254">
    <property type="term" value="F:chloride channel activity"/>
    <property type="evidence" value="ECO:0007669"/>
    <property type="project" value="TreeGrafter"/>
</dbReference>
<feature type="transmembrane region" description="Helical" evidence="8">
    <location>
        <begin position="488"/>
        <end position="509"/>
    </location>
</feature>
<keyword evidence="14" id="KW-1185">Reference proteome</keyword>
<dbReference type="InterPro" id="IPR007632">
    <property type="entry name" value="Anoctamin"/>
</dbReference>
<evidence type="ECO:0000256" key="8">
    <source>
        <dbReference type="SAM" id="Phobius"/>
    </source>
</evidence>
<gene>
    <name evidence="11" type="ORF">PGLA1383_LOCUS30321</name>
    <name evidence="12" type="ORF">PGLA2088_LOCUS14583</name>
</gene>
<feature type="transmembrane region" description="Helical" evidence="8">
    <location>
        <begin position="351"/>
        <end position="369"/>
    </location>
</feature>
<feature type="transmembrane region" description="Helical" evidence="8">
    <location>
        <begin position="375"/>
        <end position="395"/>
    </location>
</feature>
<evidence type="ECO:0000313" key="12">
    <source>
        <dbReference type="EMBL" id="CAE8661636.1"/>
    </source>
</evidence>
<feature type="domain" description="Anoctamin transmembrane" evidence="9">
    <location>
        <begin position="330"/>
        <end position="762"/>
    </location>
</feature>
<feature type="transmembrane region" description="Helical" evidence="8">
    <location>
        <begin position="449"/>
        <end position="476"/>
    </location>
</feature>
<feature type="region of interest" description="Disordered" evidence="7">
    <location>
        <begin position="66"/>
        <end position="95"/>
    </location>
</feature>
<feature type="transmembrane region" description="Helical" evidence="8">
    <location>
        <begin position="644"/>
        <end position="674"/>
    </location>
</feature>
<dbReference type="GO" id="GO:0005886">
    <property type="term" value="C:plasma membrane"/>
    <property type="evidence" value="ECO:0007669"/>
    <property type="project" value="UniProtKB-SubCell"/>
</dbReference>
<protein>
    <recommendedName>
        <fullName evidence="15">Anoctamin</fullName>
    </recommendedName>
</protein>
<dbReference type="GO" id="GO:0046983">
    <property type="term" value="F:protein dimerization activity"/>
    <property type="evidence" value="ECO:0007669"/>
    <property type="project" value="InterPro"/>
</dbReference>
<feature type="region of interest" description="Disordered" evidence="7">
    <location>
        <begin position="782"/>
        <end position="810"/>
    </location>
</feature>
<dbReference type="OMA" id="YENHRTA"/>
<dbReference type="EMBL" id="CAJNNW010017800">
    <property type="protein sequence ID" value="CAE8661636.1"/>
    <property type="molecule type" value="Genomic_DNA"/>
</dbReference>